<dbReference type="SUPFAM" id="SSF53756">
    <property type="entry name" value="UDP-Glycosyltransferase/glycogen phosphorylase"/>
    <property type="match status" value="1"/>
</dbReference>
<dbReference type="Gene3D" id="3.40.50.2000">
    <property type="entry name" value="Glycogen Phosphorylase B"/>
    <property type="match status" value="2"/>
</dbReference>
<dbReference type="GO" id="GO:0016757">
    <property type="term" value="F:glycosyltransferase activity"/>
    <property type="evidence" value="ECO:0007669"/>
    <property type="project" value="InterPro"/>
</dbReference>
<proteinExistence type="predicted"/>
<feature type="domain" description="Glycosyl transferase family 1" evidence="1">
    <location>
        <begin position="181"/>
        <end position="305"/>
    </location>
</feature>
<keyword evidence="3" id="KW-0808">Transferase</keyword>
<dbReference type="InterPro" id="IPR050194">
    <property type="entry name" value="Glycosyltransferase_grp1"/>
</dbReference>
<evidence type="ECO:0000313" key="4">
    <source>
        <dbReference type="Proteomes" id="UP000286031"/>
    </source>
</evidence>
<evidence type="ECO:0000259" key="1">
    <source>
        <dbReference type="Pfam" id="PF00534"/>
    </source>
</evidence>
<dbReference type="Proteomes" id="UP000286031">
    <property type="component" value="Unassembled WGS sequence"/>
</dbReference>
<accession>A0A413EY52</accession>
<evidence type="ECO:0000313" key="3">
    <source>
        <dbReference type="EMBL" id="RGX12897.1"/>
    </source>
</evidence>
<comment type="caution">
    <text evidence="3">The sequence shown here is derived from an EMBL/GenBank/DDBJ whole genome shotgun (WGS) entry which is preliminary data.</text>
</comment>
<dbReference type="CDD" id="cd03801">
    <property type="entry name" value="GT4_PimA-like"/>
    <property type="match status" value="1"/>
</dbReference>
<dbReference type="PANTHER" id="PTHR45947">
    <property type="entry name" value="SULFOQUINOVOSYL TRANSFERASE SQD2"/>
    <property type="match status" value="1"/>
</dbReference>
<gene>
    <name evidence="3" type="ORF">DWV35_03100</name>
</gene>
<dbReference type="RefSeq" id="WP_117513613.1">
    <property type="nucleotide sequence ID" value="NZ_CACRTD010000061.1"/>
</dbReference>
<dbReference type="PANTHER" id="PTHR45947:SF3">
    <property type="entry name" value="SULFOQUINOVOSYL TRANSFERASE SQD2"/>
    <property type="match status" value="1"/>
</dbReference>
<evidence type="ECO:0000259" key="2">
    <source>
        <dbReference type="Pfam" id="PF13439"/>
    </source>
</evidence>
<dbReference type="EMBL" id="QSBI01000002">
    <property type="protein sequence ID" value="RGX12897.1"/>
    <property type="molecule type" value="Genomic_DNA"/>
</dbReference>
<sequence length="361" mass="40861">MKIFVIGTRGIPDVLGGVETHCQELFPRIAEMGFDITIIRRKCYVKDTMTEYKNVRLIDIETPKKKSFEAIVHTFKAILKAKSQNADIVHIHAIGPALLVPIARLLGIKVVFTHHGPDYDRDKWGFFAKTMLKLGERVGTIFANEVIVISEVINDLLVRKYGRKDCHLIYNGVPEPEVCDFPEYFNELGIERGKYILSMCRFVPEKKLHHLVEAFAGIGANDYKLVLAGDTDFEDDYSRSLKKMSRECGVVLTGFIKGRKLHSLLTNACCFVLPSSHEGLPIALLEAMSYKLPVIVSNIPANMEVGLPYPCYFKIGDVGQLQKKLEKQMGQGLCRIEYDMSLYNWDVIAKQVVDVYRLALK</sequence>
<dbReference type="InterPro" id="IPR028098">
    <property type="entry name" value="Glyco_trans_4-like_N"/>
</dbReference>
<reference evidence="3 4" key="1">
    <citation type="submission" date="2018-08" db="EMBL/GenBank/DDBJ databases">
        <title>A genome reference for cultivated species of the human gut microbiota.</title>
        <authorList>
            <person name="Zou Y."/>
            <person name="Xue W."/>
            <person name="Luo G."/>
        </authorList>
    </citation>
    <scope>NUCLEOTIDE SEQUENCE [LARGE SCALE GENOMIC DNA]</scope>
    <source>
        <strain evidence="3 4">AF04-46</strain>
    </source>
</reference>
<dbReference type="AlphaFoldDB" id="A0A413EY52"/>
<protein>
    <submittedName>
        <fullName evidence="3">Glycosyltransferase</fullName>
    </submittedName>
</protein>
<name>A0A413EY52_BACOV</name>
<dbReference type="Pfam" id="PF00534">
    <property type="entry name" value="Glycos_transf_1"/>
    <property type="match status" value="1"/>
</dbReference>
<feature type="domain" description="Glycosyltransferase subfamily 4-like N-terminal" evidence="2">
    <location>
        <begin position="16"/>
        <end position="173"/>
    </location>
</feature>
<dbReference type="InterPro" id="IPR001296">
    <property type="entry name" value="Glyco_trans_1"/>
</dbReference>
<dbReference type="Pfam" id="PF13439">
    <property type="entry name" value="Glyco_transf_4"/>
    <property type="match status" value="1"/>
</dbReference>
<organism evidence="3 4">
    <name type="scientific">Bacteroides ovatus</name>
    <dbReference type="NCBI Taxonomy" id="28116"/>
    <lineage>
        <taxon>Bacteria</taxon>
        <taxon>Pseudomonadati</taxon>
        <taxon>Bacteroidota</taxon>
        <taxon>Bacteroidia</taxon>
        <taxon>Bacteroidales</taxon>
        <taxon>Bacteroidaceae</taxon>
        <taxon>Bacteroides</taxon>
    </lineage>
</organism>